<evidence type="ECO:0000313" key="1">
    <source>
        <dbReference type="EMBL" id="MQM13700.1"/>
    </source>
</evidence>
<dbReference type="OrthoDB" id="787083at2759"/>
<dbReference type="InterPro" id="IPR012340">
    <property type="entry name" value="NA-bd_OB-fold"/>
</dbReference>
<dbReference type="EMBL" id="NMUH01005792">
    <property type="protein sequence ID" value="MQM13700.1"/>
    <property type="molecule type" value="Genomic_DNA"/>
</dbReference>
<comment type="caution">
    <text evidence="1">The sequence shown here is derived from an EMBL/GenBank/DDBJ whole genome shotgun (WGS) entry which is preliminary data.</text>
</comment>
<reference evidence="1" key="1">
    <citation type="submission" date="2017-07" db="EMBL/GenBank/DDBJ databases">
        <title>Taro Niue Genome Assembly and Annotation.</title>
        <authorList>
            <person name="Atibalentja N."/>
            <person name="Keating K."/>
            <person name="Fields C.J."/>
        </authorList>
    </citation>
    <scope>NUCLEOTIDE SEQUENCE</scope>
    <source>
        <strain evidence="1">Niue_2</strain>
        <tissue evidence="1">Leaf</tissue>
    </source>
</reference>
<name>A0A843X7I8_COLES</name>
<dbReference type="AlphaFoldDB" id="A0A843X7I8"/>
<gene>
    <name evidence="1" type="ORF">Taro_046624</name>
</gene>
<dbReference type="Proteomes" id="UP000652761">
    <property type="component" value="Unassembled WGS sequence"/>
</dbReference>
<accession>A0A843X7I8</accession>
<feature type="non-terminal residue" evidence="1">
    <location>
        <position position="78"/>
    </location>
</feature>
<proteinExistence type="predicted"/>
<keyword evidence="2" id="KW-1185">Reference proteome</keyword>
<protein>
    <submittedName>
        <fullName evidence="1">Uncharacterized protein</fullName>
    </submittedName>
</protein>
<evidence type="ECO:0000313" key="2">
    <source>
        <dbReference type="Proteomes" id="UP000652761"/>
    </source>
</evidence>
<organism evidence="1 2">
    <name type="scientific">Colocasia esculenta</name>
    <name type="common">Wild taro</name>
    <name type="synonym">Arum esculentum</name>
    <dbReference type="NCBI Taxonomy" id="4460"/>
    <lineage>
        <taxon>Eukaryota</taxon>
        <taxon>Viridiplantae</taxon>
        <taxon>Streptophyta</taxon>
        <taxon>Embryophyta</taxon>
        <taxon>Tracheophyta</taxon>
        <taxon>Spermatophyta</taxon>
        <taxon>Magnoliopsida</taxon>
        <taxon>Liliopsida</taxon>
        <taxon>Araceae</taxon>
        <taxon>Aroideae</taxon>
        <taxon>Colocasieae</taxon>
        <taxon>Colocasia</taxon>
    </lineage>
</organism>
<sequence>MDDLQARMEDMEKGKKDHYHTTRIFERKIFPCDYKIQVRVIDHIGSASFVIFDLEANEFLHKSASELREQLTKDVAEL</sequence>
<dbReference type="Gene3D" id="2.40.50.140">
    <property type="entry name" value="Nucleic acid-binding proteins"/>
    <property type="match status" value="1"/>
</dbReference>